<dbReference type="VEuPathDB" id="VectorBase:ACON009805"/>
<evidence type="ECO:0000256" key="8">
    <source>
        <dbReference type="RuleBase" id="RU363108"/>
    </source>
</evidence>
<comment type="similarity">
    <text evidence="8">Belongs to the insect chemoreceptor superfamily. Gustatory receptor (GR) family.</text>
</comment>
<dbReference type="PANTHER" id="PTHR21143:SF134">
    <property type="entry name" value="GUSTATORY RECEPTOR"/>
    <property type="match status" value="1"/>
</dbReference>
<evidence type="ECO:0000256" key="4">
    <source>
        <dbReference type="ARBA" id="ARBA00022989"/>
    </source>
</evidence>
<feature type="transmembrane region" description="Helical" evidence="8">
    <location>
        <begin position="164"/>
        <end position="183"/>
    </location>
</feature>
<dbReference type="GO" id="GO:0030424">
    <property type="term" value="C:axon"/>
    <property type="evidence" value="ECO:0007669"/>
    <property type="project" value="TreeGrafter"/>
</dbReference>
<dbReference type="GO" id="GO:0008049">
    <property type="term" value="P:male courtship behavior"/>
    <property type="evidence" value="ECO:0007669"/>
    <property type="project" value="TreeGrafter"/>
</dbReference>
<evidence type="ECO:0000256" key="5">
    <source>
        <dbReference type="ARBA" id="ARBA00023136"/>
    </source>
</evidence>
<keyword evidence="10" id="KW-1185">Reference proteome</keyword>
<protein>
    <recommendedName>
        <fullName evidence="8">Gustatory receptor</fullName>
    </recommendedName>
</protein>
<feature type="transmembrane region" description="Helical" evidence="8">
    <location>
        <begin position="133"/>
        <end position="152"/>
    </location>
</feature>
<keyword evidence="4 8" id="KW-1133">Transmembrane helix</keyword>
<dbReference type="GO" id="GO:0007165">
    <property type="term" value="P:signal transduction"/>
    <property type="evidence" value="ECO:0007669"/>
    <property type="project" value="UniProtKB-KW"/>
</dbReference>
<keyword evidence="6 8" id="KW-0675">Receptor</keyword>
<evidence type="ECO:0000256" key="1">
    <source>
        <dbReference type="ARBA" id="ARBA00004651"/>
    </source>
</evidence>
<dbReference type="GO" id="GO:0007635">
    <property type="term" value="P:chemosensory behavior"/>
    <property type="evidence" value="ECO:0007669"/>
    <property type="project" value="TreeGrafter"/>
</dbReference>
<comment type="subcellular location">
    <subcellularLocation>
        <location evidence="1 8">Cell membrane</location>
        <topology evidence="1 8">Multi-pass membrane protein</topology>
    </subcellularLocation>
</comment>
<dbReference type="PANTHER" id="PTHR21143">
    <property type="entry name" value="INVERTEBRATE GUSTATORY RECEPTOR"/>
    <property type="match status" value="1"/>
</dbReference>
<dbReference type="GO" id="GO:0050909">
    <property type="term" value="P:sensory perception of taste"/>
    <property type="evidence" value="ECO:0007669"/>
    <property type="project" value="InterPro"/>
</dbReference>
<evidence type="ECO:0000313" key="9">
    <source>
        <dbReference type="EnsemblMetazoa" id="ACON009805-PE"/>
    </source>
</evidence>
<name>A0A6E8VZU3_ANOCL</name>
<evidence type="ECO:0000256" key="6">
    <source>
        <dbReference type="ARBA" id="ARBA00023170"/>
    </source>
</evidence>
<dbReference type="AlphaFoldDB" id="A0A6E8VZU3"/>
<sequence>MSNLLKRYRLLLAVASIGYLIPCSYNIRTGLFDCSYRNTLVCVCNVVFFGGFVWYDFGMILKFYATLPIVLVGILTVDVTVYNLLIFCIIINAVYNRDCFVQLLNSLFARDDWMLESVAMQGSSQQRRSTQSTGGLVCLIVLVLLYAMYNALFVNDHSMVLMDMIILLRFCFMFLILELYRVCVRIIRKRMKQLQVLLTQMEEINTTASVEHVVHVFLDRFQRYYLLIDSVNKCFSVPVTHTLLLIVLERTVAAYDVFENLRGESKMILWDFYRLLYRQVWEITYIVLMVLLAINCNATSLQVEETALCTRHFDDYRLQNTRAAKQIQKFLLKNLHQKKKFSACGFFDIDNTVIYMVFSSIVTYLVILIQFKQLETDLTQAGDGYNVTSNVSTVQP</sequence>
<feature type="transmembrane region" description="Helical" evidence="8">
    <location>
        <begin position="275"/>
        <end position="294"/>
    </location>
</feature>
<evidence type="ECO:0000313" key="10">
    <source>
        <dbReference type="Proteomes" id="UP001105220"/>
    </source>
</evidence>
<evidence type="ECO:0000256" key="3">
    <source>
        <dbReference type="ARBA" id="ARBA00022692"/>
    </source>
</evidence>
<proteinExistence type="inferred from homology"/>
<keyword evidence="2 8" id="KW-1003">Cell membrane</keyword>
<organism evidence="9 10">
    <name type="scientific">Anopheles coluzzii</name>
    <name type="common">African malaria mosquito</name>
    <dbReference type="NCBI Taxonomy" id="1518534"/>
    <lineage>
        <taxon>Eukaryota</taxon>
        <taxon>Metazoa</taxon>
        <taxon>Ecdysozoa</taxon>
        <taxon>Arthropoda</taxon>
        <taxon>Hexapoda</taxon>
        <taxon>Insecta</taxon>
        <taxon>Pterygota</taxon>
        <taxon>Neoptera</taxon>
        <taxon>Endopterygota</taxon>
        <taxon>Diptera</taxon>
        <taxon>Nematocera</taxon>
        <taxon>Culicoidea</taxon>
        <taxon>Culicidae</taxon>
        <taxon>Anophelinae</taxon>
        <taxon>Anopheles</taxon>
    </lineage>
</organism>
<dbReference type="GO" id="GO:0030425">
    <property type="term" value="C:dendrite"/>
    <property type="evidence" value="ECO:0007669"/>
    <property type="project" value="TreeGrafter"/>
</dbReference>
<dbReference type="InterPro" id="IPR013604">
    <property type="entry name" value="7TM_chemorcpt"/>
</dbReference>
<dbReference type="GO" id="GO:0005886">
    <property type="term" value="C:plasma membrane"/>
    <property type="evidence" value="ECO:0007669"/>
    <property type="project" value="UniProtKB-SubCell"/>
</dbReference>
<feature type="transmembrane region" description="Helical" evidence="8">
    <location>
        <begin position="69"/>
        <end position="95"/>
    </location>
</feature>
<feature type="transmembrane region" description="Helical" evidence="8">
    <location>
        <begin position="353"/>
        <end position="371"/>
    </location>
</feature>
<dbReference type="Proteomes" id="UP001105220">
    <property type="component" value="Unplaced"/>
</dbReference>
<dbReference type="Pfam" id="PF08395">
    <property type="entry name" value="7tm_7"/>
    <property type="match status" value="1"/>
</dbReference>
<evidence type="ECO:0000256" key="2">
    <source>
        <dbReference type="ARBA" id="ARBA00022475"/>
    </source>
</evidence>
<keyword evidence="5 8" id="KW-0472">Membrane</keyword>
<dbReference type="GO" id="GO:0043025">
    <property type="term" value="C:neuronal cell body"/>
    <property type="evidence" value="ECO:0007669"/>
    <property type="project" value="TreeGrafter"/>
</dbReference>
<reference key="1">
    <citation type="journal article" date="2019" name="Genes (Basel)">
        <title>A High-Quality De novo Genome Assembly from a Single Mosquito Using PacBio Sequencing.</title>
        <authorList>
            <person name="Kingan S.B."/>
            <person name="Heaton H."/>
            <person name="Cudini J."/>
            <person name="Lambert C.C."/>
            <person name="Baybayan P."/>
            <person name="Galvin B.D."/>
            <person name="Durbin R."/>
            <person name="Korlach J."/>
            <person name="Lawniczak M.K.N."/>
        </authorList>
    </citation>
    <scope>NUCLEOTIDE SEQUENCE [LARGE SCALE GENOMIC DNA]</scope>
    <source>
        <strain>Mali-NIH</strain>
    </source>
</reference>
<accession>A0A6E8VZU3</accession>
<evidence type="ECO:0000256" key="7">
    <source>
        <dbReference type="ARBA" id="ARBA00023224"/>
    </source>
</evidence>
<dbReference type="EnsemblMetazoa" id="ACON009805-RE">
    <property type="protein sequence ID" value="ACON009805-PE"/>
    <property type="gene ID" value="ACON009805"/>
</dbReference>
<comment type="function">
    <text evidence="8">Gustatory receptor which mediates acceptance or avoidance behavior, depending on its substrates.</text>
</comment>
<keyword evidence="7 8" id="KW-0807">Transducer</keyword>
<feature type="transmembrane region" description="Helical" evidence="8">
    <location>
        <begin position="6"/>
        <end position="27"/>
    </location>
</feature>
<reference evidence="9" key="2">
    <citation type="submission" date="2020-05" db="UniProtKB">
        <authorList>
            <consortium name="EnsemblMetazoa"/>
        </authorList>
    </citation>
    <scope>IDENTIFICATION</scope>
    <source>
        <strain evidence="9">Ngousso</strain>
    </source>
</reference>
<dbReference type="VEuPathDB" id="VectorBase:ACON2_034541"/>
<feature type="transmembrane region" description="Helical" evidence="8">
    <location>
        <begin position="39"/>
        <end position="57"/>
    </location>
</feature>
<keyword evidence="3 8" id="KW-0812">Transmembrane</keyword>